<dbReference type="PANTHER" id="PTHR37984:SF15">
    <property type="entry name" value="INTEGRASE CATALYTIC DOMAIN-CONTAINING PROTEIN"/>
    <property type="match status" value="1"/>
</dbReference>
<dbReference type="AlphaFoldDB" id="A0A699HHD6"/>
<evidence type="ECO:0000256" key="3">
    <source>
        <dbReference type="ARBA" id="ARBA00022722"/>
    </source>
</evidence>
<dbReference type="GO" id="GO:0046872">
    <property type="term" value="F:metal ion binding"/>
    <property type="evidence" value="ECO:0007669"/>
    <property type="project" value="UniProtKB-KW"/>
</dbReference>
<name>A0A699HHD6_TANCI</name>
<evidence type="ECO:0000256" key="1">
    <source>
        <dbReference type="ARBA" id="ARBA00022679"/>
    </source>
</evidence>
<feature type="domain" description="Integrase catalytic" evidence="7">
    <location>
        <begin position="375"/>
        <end position="556"/>
    </location>
</feature>
<comment type="caution">
    <text evidence="8">The sequence shown here is derived from an EMBL/GenBank/DDBJ whole genome shotgun (WGS) entry which is preliminary data.</text>
</comment>
<keyword evidence="5" id="KW-0378">Hydrolase</keyword>
<dbReference type="InterPro" id="IPR036397">
    <property type="entry name" value="RNaseH_sf"/>
</dbReference>
<evidence type="ECO:0000256" key="5">
    <source>
        <dbReference type="ARBA" id="ARBA00022801"/>
    </source>
</evidence>
<dbReference type="GO" id="GO:0006310">
    <property type="term" value="P:DNA recombination"/>
    <property type="evidence" value="ECO:0007669"/>
    <property type="project" value="UniProtKB-KW"/>
</dbReference>
<dbReference type="InterPro" id="IPR043502">
    <property type="entry name" value="DNA/RNA_pol_sf"/>
</dbReference>
<gene>
    <name evidence="8" type="ORF">Tci_396956</name>
</gene>
<dbReference type="InterPro" id="IPR041373">
    <property type="entry name" value="RT_RNaseH"/>
</dbReference>
<protein>
    <submittedName>
        <fullName evidence="8">Putative reverse transcriptase domain-containing protein</fullName>
    </submittedName>
</protein>
<dbReference type="PANTHER" id="PTHR37984">
    <property type="entry name" value="PROTEIN CBG26694"/>
    <property type="match status" value="1"/>
</dbReference>
<dbReference type="Pfam" id="PF17917">
    <property type="entry name" value="RT_RNaseH"/>
    <property type="match status" value="1"/>
</dbReference>
<dbReference type="GO" id="GO:0006508">
    <property type="term" value="P:proteolysis"/>
    <property type="evidence" value="ECO:0007669"/>
    <property type="project" value="UniProtKB-KW"/>
</dbReference>
<organism evidence="8">
    <name type="scientific">Tanacetum cinerariifolium</name>
    <name type="common">Dalmatian daisy</name>
    <name type="synonym">Chrysanthemum cinerariifolium</name>
    <dbReference type="NCBI Taxonomy" id="118510"/>
    <lineage>
        <taxon>Eukaryota</taxon>
        <taxon>Viridiplantae</taxon>
        <taxon>Streptophyta</taxon>
        <taxon>Embryophyta</taxon>
        <taxon>Tracheophyta</taxon>
        <taxon>Spermatophyta</taxon>
        <taxon>Magnoliopsida</taxon>
        <taxon>eudicotyledons</taxon>
        <taxon>Gunneridae</taxon>
        <taxon>Pentapetalae</taxon>
        <taxon>asterids</taxon>
        <taxon>campanulids</taxon>
        <taxon>Asterales</taxon>
        <taxon>Asteraceae</taxon>
        <taxon>Asteroideae</taxon>
        <taxon>Anthemideae</taxon>
        <taxon>Anthemidinae</taxon>
        <taxon>Tanacetum</taxon>
    </lineage>
</organism>
<dbReference type="GO" id="GO:0004519">
    <property type="term" value="F:endonuclease activity"/>
    <property type="evidence" value="ECO:0007669"/>
    <property type="project" value="UniProtKB-KW"/>
</dbReference>
<dbReference type="Gene3D" id="1.10.340.70">
    <property type="match status" value="1"/>
</dbReference>
<dbReference type="InterPro" id="IPR050951">
    <property type="entry name" value="Retrovirus_Pol_polyprotein"/>
</dbReference>
<dbReference type="GO" id="GO:0003964">
    <property type="term" value="F:RNA-directed DNA polymerase activity"/>
    <property type="evidence" value="ECO:0007669"/>
    <property type="project" value="UniProtKB-KW"/>
</dbReference>
<dbReference type="InterPro" id="IPR001584">
    <property type="entry name" value="Integrase_cat-core"/>
</dbReference>
<dbReference type="SUPFAM" id="SSF56672">
    <property type="entry name" value="DNA/RNA polymerases"/>
    <property type="match status" value="1"/>
</dbReference>
<dbReference type="SUPFAM" id="SSF53098">
    <property type="entry name" value="Ribonuclease H-like"/>
    <property type="match status" value="1"/>
</dbReference>
<dbReference type="Gene3D" id="3.10.10.10">
    <property type="entry name" value="HIV Type 1 Reverse Transcriptase, subunit A, domain 1"/>
    <property type="match status" value="1"/>
</dbReference>
<accession>A0A699HHD6</accession>
<evidence type="ECO:0000256" key="4">
    <source>
        <dbReference type="ARBA" id="ARBA00022759"/>
    </source>
</evidence>
<dbReference type="GO" id="GO:0004190">
    <property type="term" value="F:aspartic-type endopeptidase activity"/>
    <property type="evidence" value="ECO:0007669"/>
    <property type="project" value="UniProtKB-KW"/>
</dbReference>
<keyword evidence="4" id="KW-0255">Endonuclease</keyword>
<dbReference type="Gene3D" id="3.30.420.10">
    <property type="entry name" value="Ribonuclease H-like superfamily/Ribonuclease H"/>
    <property type="match status" value="1"/>
</dbReference>
<dbReference type="GO" id="GO:0003677">
    <property type="term" value="F:DNA binding"/>
    <property type="evidence" value="ECO:0007669"/>
    <property type="project" value="UniProtKB-KW"/>
</dbReference>
<reference evidence="8" key="1">
    <citation type="journal article" date="2019" name="Sci. Rep.">
        <title>Draft genome of Tanacetum cinerariifolium, the natural source of mosquito coil.</title>
        <authorList>
            <person name="Yamashiro T."/>
            <person name="Shiraishi A."/>
            <person name="Satake H."/>
            <person name="Nakayama K."/>
        </authorList>
    </citation>
    <scope>NUCLEOTIDE SEQUENCE</scope>
</reference>
<dbReference type="Pfam" id="PF00078">
    <property type="entry name" value="RVT_1"/>
    <property type="match status" value="1"/>
</dbReference>
<dbReference type="InterPro" id="IPR056924">
    <property type="entry name" value="SH3_Tf2-1"/>
</dbReference>
<proteinExistence type="predicted"/>
<evidence type="ECO:0000256" key="6">
    <source>
        <dbReference type="ARBA" id="ARBA00022918"/>
    </source>
</evidence>
<dbReference type="GO" id="GO:0015074">
    <property type="term" value="P:DNA integration"/>
    <property type="evidence" value="ECO:0007669"/>
    <property type="project" value="UniProtKB-KW"/>
</dbReference>
<dbReference type="InterPro" id="IPR043128">
    <property type="entry name" value="Rev_trsase/Diguanyl_cyclase"/>
</dbReference>
<evidence type="ECO:0000313" key="8">
    <source>
        <dbReference type="EMBL" id="GEY24982.1"/>
    </source>
</evidence>
<sequence>WKRKETKGNGRTFKVGTVVGATTRITLAINRITKRKEIRKVHTRNHYPKKNKPQGRNASGRAYMIKDANKQGPNVVMVNHLFKFDLMLIELGTFDVIIGMDWLSERDDVIVCGKKARKYIERGYQMFVAHMAEKKSKEKRLEDVLVIHDFPEVFLDDLSRLPPPRQVEFRIILWGALVLFVKKKGGSFRMCIDYHKLNKVTIKNRYPLLRIDDLFDQLQGSIVYLKIDLRSGYHQLRIKEEDILITTFRTRNKELGCSNDANEGVAFLGLAGYNRRFIEVLLEEMKDFMVYYDASLKGFGAVLMQREKVMAYASQKLKVHEENYTTHDLELGAIIFAFRDLIMHESHKSKYFIHPGYDKMYQDLKQLYWWLNMKADIATYERITMDFVFGLPRTLSGYDSIWVIVDRLTKSAHFLPIKKTGSMERLMRLYVKGVMCRHVVPISIILDRDSHFTSRFLRSLQKALGMNLDMVTDYHPQTDGQRERKIQTLEDIIYDASIKAAPFEALYGRKCRSPVCWSEVGDSQLTNSNLIREMTEKIVQIKNRLLTPHSRQESYADKRSKPLKFEVGDMVLLKVLPWKGVIHFRKHEKLSPYYIEPFKILARVGPVAYTLELPEELQGVQSTFHVFNLRKYLLDENLIIPLDEIQLDDKLHFVEEPMEILDREVKRLKQSQIPIIKVCWNSQRGLKFTWEREDHFKNKYPHLFAGNKKADKSN</sequence>
<dbReference type="InterPro" id="IPR012337">
    <property type="entry name" value="RNaseH-like_sf"/>
</dbReference>
<dbReference type="Gene3D" id="3.30.70.270">
    <property type="match status" value="1"/>
</dbReference>
<keyword evidence="6 8" id="KW-0695">RNA-directed DNA polymerase</keyword>
<dbReference type="CDD" id="cd01647">
    <property type="entry name" value="RT_LTR"/>
    <property type="match status" value="1"/>
</dbReference>
<evidence type="ECO:0000256" key="2">
    <source>
        <dbReference type="ARBA" id="ARBA00022695"/>
    </source>
</evidence>
<dbReference type="EMBL" id="BKCJ010163276">
    <property type="protein sequence ID" value="GEY24982.1"/>
    <property type="molecule type" value="Genomic_DNA"/>
</dbReference>
<dbReference type="PROSITE" id="PS50994">
    <property type="entry name" value="INTEGRASE"/>
    <property type="match status" value="1"/>
</dbReference>
<keyword evidence="1" id="KW-0808">Transferase</keyword>
<dbReference type="InterPro" id="IPR000477">
    <property type="entry name" value="RT_dom"/>
</dbReference>
<dbReference type="Pfam" id="PF08284">
    <property type="entry name" value="RVP_2"/>
    <property type="match status" value="1"/>
</dbReference>
<dbReference type="Pfam" id="PF24626">
    <property type="entry name" value="SH3_Tf2-1"/>
    <property type="match status" value="1"/>
</dbReference>
<keyword evidence="3" id="KW-0540">Nuclease</keyword>
<evidence type="ECO:0000259" key="7">
    <source>
        <dbReference type="PROSITE" id="PS50994"/>
    </source>
</evidence>
<feature type="non-terminal residue" evidence="8">
    <location>
        <position position="1"/>
    </location>
</feature>
<dbReference type="GO" id="GO:0003887">
    <property type="term" value="F:DNA-directed DNA polymerase activity"/>
    <property type="evidence" value="ECO:0007669"/>
    <property type="project" value="UniProtKB-KW"/>
</dbReference>
<keyword evidence="2" id="KW-0548">Nucleotidyltransferase</keyword>